<dbReference type="AlphaFoldDB" id="A0AAJ6BGB3"/>
<keyword evidence="1" id="KW-0732">Signal</keyword>
<gene>
    <name evidence="2" type="ORF">P0Y53_19075</name>
</gene>
<evidence type="ECO:0000313" key="3">
    <source>
        <dbReference type="Proteomes" id="UP001220610"/>
    </source>
</evidence>
<feature type="chain" id="PRO_5042515686" description="Short chain amide porin" evidence="1">
    <location>
        <begin position="19"/>
        <end position="449"/>
    </location>
</feature>
<accession>A0AAJ6BGB3</accession>
<protein>
    <recommendedName>
        <fullName evidence="4">Short chain amide porin</fullName>
    </recommendedName>
</protein>
<name>A0AAJ6BGB3_9BACT</name>
<proteinExistence type="predicted"/>
<evidence type="ECO:0000256" key="1">
    <source>
        <dbReference type="SAM" id="SignalP"/>
    </source>
</evidence>
<feature type="signal peptide" evidence="1">
    <location>
        <begin position="1"/>
        <end position="18"/>
    </location>
</feature>
<evidence type="ECO:0000313" key="2">
    <source>
        <dbReference type="EMBL" id="WEK34594.1"/>
    </source>
</evidence>
<dbReference type="Proteomes" id="UP001220610">
    <property type="component" value="Chromosome"/>
</dbReference>
<sequence length="449" mass="50641">MRVLLMACLLLTGLYAAAQDKAMKNGLRFNLSDDGSRYLQFNVLNQTWLRFNQSNPGTLVEGKAKDQTFDIGLRRTRFQLQGQVTDKVFVYFQFGQNNFNSQYNTGNNRKMAAFFHDALAEYKVSTGNQLKIGAGLSNAAGVSRFSQPSASSMLTTDLPIFAMTTIDQTDEFSRRLSLYARGQIGHWDYRVVLSDPFPVTSNGSTPPALADYSTYAQMGHTLQQQAYLMYQFFEHENHTLVNMTGTYLGKKKIFNIAVGGLYHPDAMWKKGQNEDTVYQNLVHFAVESYLDMPLNKEKQSAISAYAGFFITDYGDNFLRYNAPMNTANGTSLNATNSITGQGFTYGNTYPMFGTGKVIYTQLGYLLPKGCLGLTEHRLLPYASLTASKFDRLNGLWCQTTNLGINYLLNGHASKFSLDWQNRPTFEVVKNELQKGKRKNMVVFQYQILF</sequence>
<dbReference type="EMBL" id="CP119311">
    <property type="protein sequence ID" value="WEK34594.1"/>
    <property type="molecule type" value="Genomic_DNA"/>
</dbReference>
<organism evidence="2 3">
    <name type="scientific">Candidatus Pseudobacter hemicellulosilyticus</name>
    <dbReference type="NCBI Taxonomy" id="3121375"/>
    <lineage>
        <taxon>Bacteria</taxon>
        <taxon>Pseudomonadati</taxon>
        <taxon>Bacteroidota</taxon>
        <taxon>Chitinophagia</taxon>
        <taxon>Chitinophagales</taxon>
        <taxon>Chitinophagaceae</taxon>
        <taxon>Pseudobacter</taxon>
    </lineage>
</organism>
<evidence type="ECO:0008006" key="4">
    <source>
        <dbReference type="Google" id="ProtNLM"/>
    </source>
</evidence>
<reference evidence="2" key="1">
    <citation type="submission" date="2023-03" db="EMBL/GenBank/DDBJ databases">
        <title>Andean soil-derived lignocellulolytic bacterial consortium as a source of novel taxa and putative plastic-active enzymes.</title>
        <authorList>
            <person name="Diaz-Garcia L."/>
            <person name="Chuvochina M."/>
            <person name="Feuerriegel G."/>
            <person name="Bunk B."/>
            <person name="Sproer C."/>
            <person name="Streit W.R."/>
            <person name="Rodriguez L.M."/>
            <person name="Overmann J."/>
            <person name="Jimenez D.J."/>
        </authorList>
    </citation>
    <scope>NUCLEOTIDE SEQUENCE</scope>
    <source>
        <strain evidence="2">MAG 7</strain>
    </source>
</reference>